<protein>
    <submittedName>
        <fullName evidence="1">Uncharacterized protein</fullName>
    </submittedName>
</protein>
<comment type="caution">
    <text evidence="1">The sequence shown here is derived from an EMBL/GenBank/DDBJ whole genome shotgun (WGS) entry which is preliminary data.</text>
</comment>
<evidence type="ECO:0000313" key="1">
    <source>
        <dbReference type="EMBL" id="OGY92876.1"/>
    </source>
</evidence>
<dbReference type="AlphaFoldDB" id="A0A1G2BVA1"/>
<name>A0A1G2BVA1_9BACT</name>
<accession>A0A1G2BVA1</accession>
<proteinExistence type="predicted"/>
<dbReference type="Proteomes" id="UP000177349">
    <property type="component" value="Unassembled WGS sequence"/>
</dbReference>
<evidence type="ECO:0000313" key="2">
    <source>
        <dbReference type="Proteomes" id="UP000177349"/>
    </source>
</evidence>
<sequence length="409" mass="47584">MNFEQINQTRGEVEEEQEFRAKERNSYRTIWQKIFGRERTGEMDIAVEEALLMDAEIEKQLREGKAASTTEAVENIEKEGQFGLKGKERISKEEWARLRALQFAGALEKNDFRKASDILYRVELEKEIDTNTRLILKEAIAPLVIKKITELVQDRDGENFVRAFDEFNRLQLITAESLPAEALRSPEIQGAIKKHLISWMDYDPNVFAKRRDEWEKAGIIDAKAMNQLPEIQKLAKGKLINSMDYDPNVFTKRRDEWTKAGIIDAQEMNQLQEIQKLAKGKLINSMDYDPNVFAKRRDEWTKAGIIDAQEMNQLQEIQKLVKERLISTMKDEPHSFIGRRDQWAKAGIISIEEANQLPEIQKLVKERLISTMKDEPHSFVRRRDQWAKAGIITAEEANTWPEIIALRKK</sequence>
<reference evidence="1 2" key="1">
    <citation type="journal article" date="2016" name="Nat. Commun.">
        <title>Thousands of microbial genomes shed light on interconnected biogeochemical processes in an aquifer system.</title>
        <authorList>
            <person name="Anantharaman K."/>
            <person name="Brown C.T."/>
            <person name="Hug L.A."/>
            <person name="Sharon I."/>
            <person name="Castelle C.J."/>
            <person name="Probst A.J."/>
            <person name="Thomas B.C."/>
            <person name="Singh A."/>
            <person name="Wilkins M.J."/>
            <person name="Karaoz U."/>
            <person name="Brodie E.L."/>
            <person name="Williams K.H."/>
            <person name="Hubbard S.S."/>
            <person name="Banfield J.F."/>
        </authorList>
    </citation>
    <scope>NUCLEOTIDE SEQUENCE [LARGE SCALE GENOMIC DNA]</scope>
</reference>
<organism evidence="1 2">
    <name type="scientific">Candidatus Komeilibacteria bacterium RIFCSPLOWO2_01_FULL_53_11</name>
    <dbReference type="NCBI Taxonomy" id="1798552"/>
    <lineage>
        <taxon>Bacteria</taxon>
        <taxon>Candidatus Komeiliibacteriota</taxon>
    </lineage>
</organism>
<dbReference type="EMBL" id="MHKN01000007">
    <property type="protein sequence ID" value="OGY92876.1"/>
    <property type="molecule type" value="Genomic_DNA"/>
</dbReference>
<gene>
    <name evidence="1" type="ORF">A3B31_01925</name>
</gene>